<dbReference type="Proteomes" id="UP000271974">
    <property type="component" value="Unassembled WGS sequence"/>
</dbReference>
<accession>A0A3S1A7N8</accession>
<evidence type="ECO:0000313" key="2">
    <source>
        <dbReference type="Proteomes" id="UP000271974"/>
    </source>
</evidence>
<dbReference type="EMBL" id="RQTK01000195">
    <property type="protein sequence ID" value="RUS84718.1"/>
    <property type="molecule type" value="Genomic_DNA"/>
</dbReference>
<gene>
    <name evidence="1" type="ORF">EGW08_007505</name>
</gene>
<organism evidence="1 2">
    <name type="scientific">Elysia chlorotica</name>
    <name type="common">Eastern emerald elysia</name>
    <name type="synonym">Sea slug</name>
    <dbReference type="NCBI Taxonomy" id="188477"/>
    <lineage>
        <taxon>Eukaryota</taxon>
        <taxon>Metazoa</taxon>
        <taxon>Spiralia</taxon>
        <taxon>Lophotrochozoa</taxon>
        <taxon>Mollusca</taxon>
        <taxon>Gastropoda</taxon>
        <taxon>Heterobranchia</taxon>
        <taxon>Euthyneura</taxon>
        <taxon>Panpulmonata</taxon>
        <taxon>Sacoglossa</taxon>
        <taxon>Placobranchoidea</taxon>
        <taxon>Plakobranchidae</taxon>
        <taxon>Elysia</taxon>
    </lineage>
</organism>
<keyword evidence="2" id="KW-1185">Reference proteome</keyword>
<sequence>MTVSEYSPSTSREALPTDPEVQLLQVISSFSINRPGTFLNDSLRVLAVNIAGVTELEHGTVVALNLTSPRHRLQRCYGDVLVTRDWKRRLRSKFEILVR</sequence>
<dbReference type="AlphaFoldDB" id="A0A3S1A7N8"/>
<proteinExistence type="predicted"/>
<protein>
    <submittedName>
        <fullName evidence="1">Uncharacterized protein</fullName>
    </submittedName>
</protein>
<reference evidence="1 2" key="1">
    <citation type="submission" date="2019-01" db="EMBL/GenBank/DDBJ databases">
        <title>A draft genome assembly of the solar-powered sea slug Elysia chlorotica.</title>
        <authorList>
            <person name="Cai H."/>
            <person name="Li Q."/>
            <person name="Fang X."/>
            <person name="Li J."/>
            <person name="Curtis N.E."/>
            <person name="Altenburger A."/>
            <person name="Shibata T."/>
            <person name="Feng M."/>
            <person name="Maeda T."/>
            <person name="Schwartz J.A."/>
            <person name="Shigenobu S."/>
            <person name="Lundholm N."/>
            <person name="Nishiyama T."/>
            <person name="Yang H."/>
            <person name="Hasebe M."/>
            <person name="Li S."/>
            <person name="Pierce S.K."/>
            <person name="Wang J."/>
        </authorList>
    </citation>
    <scope>NUCLEOTIDE SEQUENCE [LARGE SCALE GENOMIC DNA]</scope>
    <source>
        <strain evidence="1">EC2010</strain>
        <tissue evidence="1">Whole organism of an adult</tissue>
    </source>
</reference>
<evidence type="ECO:0000313" key="1">
    <source>
        <dbReference type="EMBL" id="RUS84718.1"/>
    </source>
</evidence>
<name>A0A3S1A7N8_ELYCH</name>
<comment type="caution">
    <text evidence="1">The sequence shown here is derived from an EMBL/GenBank/DDBJ whole genome shotgun (WGS) entry which is preliminary data.</text>
</comment>